<gene>
    <name evidence="1" type="ORF">M5W82_09965</name>
</gene>
<sequence length="70" mass="7857">MAIAQVLVKQYGVCVYQDGTRTLSSVNTAYVEPVKEYVAQNYNLSVIDKALEKGFVTEVEYRETIAYTAN</sequence>
<keyword evidence="2" id="KW-1185">Reference proteome</keyword>
<organism evidence="1 2">
    <name type="scientific">Lysinibacillus xylanilyticus</name>
    <dbReference type="NCBI Taxonomy" id="582475"/>
    <lineage>
        <taxon>Bacteria</taxon>
        <taxon>Bacillati</taxon>
        <taxon>Bacillota</taxon>
        <taxon>Bacilli</taxon>
        <taxon>Bacillales</taxon>
        <taxon>Bacillaceae</taxon>
        <taxon>Lysinibacillus</taxon>
    </lineage>
</organism>
<accession>A0ABT4ES24</accession>
<protein>
    <submittedName>
        <fullName evidence="1">Uncharacterized protein</fullName>
    </submittedName>
</protein>
<dbReference type="EMBL" id="JAMDLZ010000017">
    <property type="protein sequence ID" value="MCY9547281.1"/>
    <property type="molecule type" value="Genomic_DNA"/>
</dbReference>
<dbReference type="Proteomes" id="UP001527052">
    <property type="component" value="Unassembled WGS sequence"/>
</dbReference>
<evidence type="ECO:0000313" key="2">
    <source>
        <dbReference type="Proteomes" id="UP001527052"/>
    </source>
</evidence>
<dbReference type="RefSeq" id="WP_268637361.1">
    <property type="nucleotide sequence ID" value="NZ_JAMDLZ010000017.1"/>
</dbReference>
<proteinExistence type="predicted"/>
<name>A0ABT4ES24_9BACI</name>
<reference evidence="1 2" key="1">
    <citation type="submission" date="2022-05" db="EMBL/GenBank/DDBJ databases">
        <title>Genome Sequencing of Bee-Associated Microbes.</title>
        <authorList>
            <person name="Dunlap C."/>
        </authorList>
    </citation>
    <scope>NUCLEOTIDE SEQUENCE [LARGE SCALE GENOMIC DNA]</scope>
    <source>
        <strain evidence="1 2">NRRL BD-083</strain>
    </source>
</reference>
<evidence type="ECO:0000313" key="1">
    <source>
        <dbReference type="EMBL" id="MCY9547281.1"/>
    </source>
</evidence>
<comment type="caution">
    <text evidence="1">The sequence shown here is derived from an EMBL/GenBank/DDBJ whole genome shotgun (WGS) entry which is preliminary data.</text>
</comment>